<gene>
    <name evidence="1" type="ORF">SPRG_21164</name>
</gene>
<dbReference type="AlphaFoldDB" id="A0A067BWG2"/>
<dbReference type="GeneID" id="24142024"/>
<keyword evidence="2" id="KW-1185">Reference proteome</keyword>
<dbReference type="KEGG" id="spar:SPRG_21164"/>
<organism evidence="1 2">
    <name type="scientific">Saprolegnia parasitica (strain CBS 223.65)</name>
    <dbReference type="NCBI Taxonomy" id="695850"/>
    <lineage>
        <taxon>Eukaryota</taxon>
        <taxon>Sar</taxon>
        <taxon>Stramenopiles</taxon>
        <taxon>Oomycota</taxon>
        <taxon>Saprolegniomycetes</taxon>
        <taxon>Saprolegniales</taxon>
        <taxon>Saprolegniaceae</taxon>
        <taxon>Saprolegnia</taxon>
    </lineage>
</organism>
<name>A0A067BWG2_SAPPC</name>
<dbReference type="RefSeq" id="XP_012206730.1">
    <property type="nucleotide sequence ID" value="XM_012351340.1"/>
</dbReference>
<protein>
    <submittedName>
        <fullName evidence="1">Uncharacterized protein</fullName>
    </submittedName>
</protein>
<evidence type="ECO:0000313" key="2">
    <source>
        <dbReference type="Proteomes" id="UP000030745"/>
    </source>
</evidence>
<sequence>MLLETIRSYPEWLAVLAATDSDALPSPPTSSRMDPDMLNDYCMVLVDDAASVSARIDMVRAIASSKDKVGADHLLTALASPRTPMPVQDAIVHAVLAELPSHVSVVATRLRLRIVQTVLLYAARHVRHGWMHVLEALFYLPSPSHQLQVLLAIVQESVVMPYNAWENLSQVASIATVWTRRLLLPNDQLQPLGKATMQLWALVAPHLNQVPWRDAAALLHLETPETPGEALVHRLFAPLAIAQALAIEAVFTYATRQVDGVDVSVLQRTTDVILHPPLPDDDDKTTLESLRRARSLSIDMAWSARLQWRLLRGLVEWLETAPSPPLLKWLHTLARDPGYIATTPLLERLQSVELPMPCDLASAMTALDTSVDTNQHVTAFNALWDTHVASSSVFNAVLLVQDADVRASLQQGHLDDVAAVYETLWSDDDAVLLYPIADVLDRLRADVTATTEAFLQSSFCGARRMACACVCA</sequence>
<evidence type="ECO:0000313" key="1">
    <source>
        <dbReference type="EMBL" id="KDO22613.1"/>
    </source>
</evidence>
<dbReference type="Proteomes" id="UP000030745">
    <property type="component" value="Unassembled WGS sequence"/>
</dbReference>
<dbReference type="VEuPathDB" id="FungiDB:SPRG_21164"/>
<reference evidence="1 2" key="1">
    <citation type="journal article" date="2013" name="PLoS Genet.">
        <title>Distinctive expansion of potential virulence genes in the genome of the oomycete fish pathogen Saprolegnia parasitica.</title>
        <authorList>
            <person name="Jiang R.H."/>
            <person name="de Bruijn I."/>
            <person name="Haas B.J."/>
            <person name="Belmonte R."/>
            <person name="Lobach L."/>
            <person name="Christie J."/>
            <person name="van den Ackerveken G."/>
            <person name="Bottin A."/>
            <person name="Bulone V."/>
            <person name="Diaz-Moreno S.M."/>
            <person name="Dumas B."/>
            <person name="Fan L."/>
            <person name="Gaulin E."/>
            <person name="Govers F."/>
            <person name="Grenville-Briggs L.J."/>
            <person name="Horner N.R."/>
            <person name="Levin J.Z."/>
            <person name="Mammella M."/>
            <person name="Meijer H.J."/>
            <person name="Morris P."/>
            <person name="Nusbaum C."/>
            <person name="Oome S."/>
            <person name="Phillips A.J."/>
            <person name="van Rooyen D."/>
            <person name="Rzeszutek E."/>
            <person name="Saraiva M."/>
            <person name="Secombes C.J."/>
            <person name="Seidl M.F."/>
            <person name="Snel B."/>
            <person name="Stassen J.H."/>
            <person name="Sykes S."/>
            <person name="Tripathy S."/>
            <person name="van den Berg H."/>
            <person name="Vega-Arreguin J.C."/>
            <person name="Wawra S."/>
            <person name="Young S.K."/>
            <person name="Zeng Q."/>
            <person name="Dieguez-Uribeondo J."/>
            <person name="Russ C."/>
            <person name="Tyler B.M."/>
            <person name="van West P."/>
        </authorList>
    </citation>
    <scope>NUCLEOTIDE SEQUENCE [LARGE SCALE GENOMIC DNA]</scope>
    <source>
        <strain evidence="1 2">CBS 223.65</strain>
    </source>
</reference>
<accession>A0A067BWG2</accession>
<proteinExistence type="predicted"/>
<dbReference type="EMBL" id="KK583266">
    <property type="protein sequence ID" value="KDO22613.1"/>
    <property type="molecule type" value="Genomic_DNA"/>
</dbReference>